<dbReference type="InterPro" id="IPR036388">
    <property type="entry name" value="WH-like_DNA-bd_sf"/>
</dbReference>
<dbReference type="GO" id="GO:0003677">
    <property type="term" value="F:DNA binding"/>
    <property type="evidence" value="ECO:0007669"/>
    <property type="project" value="UniProtKB-KW"/>
</dbReference>
<dbReference type="GO" id="GO:0003700">
    <property type="term" value="F:DNA-binding transcription factor activity"/>
    <property type="evidence" value="ECO:0007669"/>
    <property type="project" value="TreeGrafter"/>
</dbReference>
<organism evidence="2 3">
    <name type="scientific">Frisingicoccus caecimuris</name>
    <dbReference type="NCBI Taxonomy" id="1796636"/>
    <lineage>
        <taxon>Bacteria</taxon>
        <taxon>Bacillati</taxon>
        <taxon>Bacillota</taxon>
        <taxon>Clostridia</taxon>
        <taxon>Lachnospirales</taxon>
        <taxon>Lachnospiraceae</taxon>
        <taxon>Frisingicoccus</taxon>
    </lineage>
</organism>
<dbReference type="EMBL" id="SLXA01000005">
    <property type="protein sequence ID" value="TCO84773.1"/>
    <property type="molecule type" value="Genomic_DNA"/>
</dbReference>
<dbReference type="RefSeq" id="WP_132090799.1">
    <property type="nucleotide sequence ID" value="NZ_JANKAQ010000007.1"/>
</dbReference>
<dbReference type="GO" id="GO:0005829">
    <property type="term" value="C:cytosol"/>
    <property type="evidence" value="ECO:0007669"/>
    <property type="project" value="TreeGrafter"/>
</dbReference>
<reference evidence="2 3" key="1">
    <citation type="submission" date="2019-03" db="EMBL/GenBank/DDBJ databases">
        <title>Genomic Encyclopedia of Type Strains, Phase IV (KMG-IV): sequencing the most valuable type-strain genomes for metagenomic binning, comparative biology and taxonomic classification.</title>
        <authorList>
            <person name="Goeker M."/>
        </authorList>
    </citation>
    <scope>NUCLEOTIDE SEQUENCE [LARGE SCALE GENOMIC DNA]</scope>
    <source>
        <strain evidence="2 3">DSM 28559</strain>
    </source>
</reference>
<sequence>MKISTKGRYALRTMLDLAMHDEGTLIPLKDISSRQEITIKYLEQVMNLLSKAGYVRSVRGAGGGYRLAKAPSAYTVGDILRTAEGSLAPIACLEDDINQCPRAAECLTLGFWKGLADVINDYVDGVTLEDLIQRAQENNFSI</sequence>
<dbReference type="PANTHER" id="PTHR33221:SF5">
    <property type="entry name" value="HTH-TYPE TRANSCRIPTIONAL REGULATOR ISCR"/>
    <property type="match status" value="1"/>
</dbReference>
<dbReference type="Gene3D" id="1.10.10.10">
    <property type="entry name" value="Winged helix-like DNA-binding domain superfamily/Winged helix DNA-binding domain"/>
    <property type="match status" value="1"/>
</dbReference>
<dbReference type="Pfam" id="PF02082">
    <property type="entry name" value="Rrf2"/>
    <property type="match status" value="1"/>
</dbReference>
<dbReference type="PROSITE" id="PS51197">
    <property type="entry name" value="HTH_RRF2_2"/>
    <property type="match status" value="1"/>
</dbReference>
<comment type="caution">
    <text evidence="2">The sequence shown here is derived from an EMBL/GenBank/DDBJ whole genome shotgun (WGS) entry which is preliminary data.</text>
</comment>
<dbReference type="NCBIfam" id="TIGR00738">
    <property type="entry name" value="rrf2_super"/>
    <property type="match status" value="1"/>
</dbReference>
<keyword evidence="3" id="KW-1185">Reference proteome</keyword>
<dbReference type="PANTHER" id="PTHR33221">
    <property type="entry name" value="WINGED HELIX-TURN-HELIX TRANSCRIPTIONAL REGULATOR, RRF2 FAMILY"/>
    <property type="match status" value="1"/>
</dbReference>
<keyword evidence="1" id="KW-0238">DNA-binding</keyword>
<gene>
    <name evidence="2" type="ORF">EV212_10535</name>
</gene>
<dbReference type="Proteomes" id="UP000295711">
    <property type="component" value="Unassembled WGS sequence"/>
</dbReference>
<dbReference type="PROSITE" id="PS01332">
    <property type="entry name" value="HTH_RRF2_1"/>
    <property type="match status" value="1"/>
</dbReference>
<dbReference type="InterPro" id="IPR036390">
    <property type="entry name" value="WH_DNA-bd_sf"/>
</dbReference>
<accession>A0A4R2LI59</accession>
<dbReference type="AlphaFoldDB" id="A0A4R2LI59"/>
<name>A0A4R2LI59_9FIRM</name>
<dbReference type="OrthoDB" id="9808360at2"/>
<dbReference type="SUPFAM" id="SSF46785">
    <property type="entry name" value="Winged helix' DNA-binding domain"/>
    <property type="match status" value="1"/>
</dbReference>
<proteinExistence type="predicted"/>
<evidence type="ECO:0000313" key="3">
    <source>
        <dbReference type="Proteomes" id="UP000295711"/>
    </source>
</evidence>
<dbReference type="InterPro" id="IPR000944">
    <property type="entry name" value="Tscrpt_reg_Rrf2"/>
</dbReference>
<evidence type="ECO:0000256" key="1">
    <source>
        <dbReference type="ARBA" id="ARBA00023125"/>
    </source>
</evidence>
<dbReference type="InterPro" id="IPR030489">
    <property type="entry name" value="TR_Rrf2-type_CS"/>
</dbReference>
<protein>
    <submittedName>
        <fullName evidence="2">BadM/Rrf2 family transcriptional regulator</fullName>
    </submittedName>
</protein>
<evidence type="ECO:0000313" key="2">
    <source>
        <dbReference type="EMBL" id="TCO84773.1"/>
    </source>
</evidence>